<name>A0ABN6DLS5_ERWRD</name>
<reference evidence="2 3" key="1">
    <citation type="submission" date="2021-01" db="EMBL/GenBank/DDBJ databases">
        <title>Complete genome sequence of Erwinia rhapontici MAFF 311153.</title>
        <authorList>
            <person name="Morohoshi T."/>
            <person name="Someya N."/>
        </authorList>
    </citation>
    <scope>NUCLEOTIDE SEQUENCE [LARGE SCALE GENOMIC DNA]</scope>
    <source>
        <strain evidence="2 3">MAFF 311153</strain>
    </source>
</reference>
<gene>
    <name evidence="2" type="ORF">ERHA53_13550</name>
</gene>
<dbReference type="Proteomes" id="UP000677515">
    <property type="component" value="Chromosome"/>
</dbReference>
<feature type="domain" description="RES" evidence="1">
    <location>
        <begin position="46"/>
        <end position="200"/>
    </location>
</feature>
<dbReference type="Pfam" id="PF08808">
    <property type="entry name" value="RES"/>
    <property type="match status" value="1"/>
</dbReference>
<dbReference type="EMBL" id="AP024329">
    <property type="protein sequence ID" value="BCQ34012.1"/>
    <property type="molecule type" value="Genomic_DNA"/>
</dbReference>
<dbReference type="InterPro" id="IPR014914">
    <property type="entry name" value="RES_dom"/>
</dbReference>
<sequence length="219" mass="24374">MAKESSNGKGLSPFLCPVGSVAINPVLLPAGHLLFRVHRQQFAGDSFNNTLQGNARFSPIFDQQGRLIPTLYAGDVTRVALCEVIFHDIDISQSAIVYQVKALAAFRHSQLVTTVPMQLASLDLASLVKMRANKKLIHSDASEYNITRQWAEAVHHQYPHIQGLTWPSRQHEGQAWLFFGDRINGELQMHHQGTQLLTTPPVVGELLALADRMGIYLEE</sequence>
<protein>
    <recommendedName>
        <fullName evidence="1">RES domain-containing protein</fullName>
    </recommendedName>
</protein>
<evidence type="ECO:0000313" key="2">
    <source>
        <dbReference type="EMBL" id="BCQ34012.1"/>
    </source>
</evidence>
<organism evidence="2 3">
    <name type="scientific">Erwinia rhapontici</name>
    <name type="common">Pectobacterium rhapontici</name>
    <dbReference type="NCBI Taxonomy" id="55212"/>
    <lineage>
        <taxon>Bacteria</taxon>
        <taxon>Pseudomonadati</taxon>
        <taxon>Pseudomonadota</taxon>
        <taxon>Gammaproteobacteria</taxon>
        <taxon>Enterobacterales</taxon>
        <taxon>Erwiniaceae</taxon>
        <taxon>Erwinia</taxon>
    </lineage>
</organism>
<keyword evidence="3" id="KW-1185">Reference proteome</keyword>
<accession>A0ABN6DLS5</accession>
<evidence type="ECO:0000259" key="1">
    <source>
        <dbReference type="SMART" id="SM00953"/>
    </source>
</evidence>
<proteinExistence type="predicted"/>
<dbReference type="SMART" id="SM00953">
    <property type="entry name" value="RES"/>
    <property type="match status" value="1"/>
</dbReference>
<evidence type="ECO:0000313" key="3">
    <source>
        <dbReference type="Proteomes" id="UP000677515"/>
    </source>
</evidence>